<protein>
    <recommendedName>
        <fullName evidence="4">Metalloendopeptidase</fullName>
        <ecNumber evidence="4">3.4.24.-</ecNumber>
    </recommendedName>
</protein>
<dbReference type="Proteomes" id="UP000827092">
    <property type="component" value="Unassembled WGS sequence"/>
</dbReference>
<dbReference type="InterPro" id="IPR001506">
    <property type="entry name" value="Peptidase_M12A"/>
</dbReference>
<dbReference type="SUPFAM" id="SSF55486">
    <property type="entry name" value="Metalloproteases ('zincins'), catalytic domain"/>
    <property type="match status" value="1"/>
</dbReference>
<dbReference type="PRINTS" id="PR00480">
    <property type="entry name" value="ASTACIN"/>
</dbReference>
<dbReference type="InterPro" id="IPR034035">
    <property type="entry name" value="Astacin-like_dom"/>
</dbReference>
<comment type="caution">
    <text evidence="6">The sequence shown here is derived from an EMBL/GenBank/DDBJ whole genome shotgun (WGS) entry which is preliminary data.</text>
</comment>
<dbReference type="EC" id="3.4.24.-" evidence="4"/>
<keyword evidence="3 4" id="KW-0378">Hydrolase</keyword>
<dbReference type="CDD" id="cd04280">
    <property type="entry name" value="ZnMc_astacin_like"/>
    <property type="match status" value="1"/>
</dbReference>
<dbReference type="PROSITE" id="PS51864">
    <property type="entry name" value="ASTACIN"/>
    <property type="match status" value="1"/>
</dbReference>
<evidence type="ECO:0000256" key="4">
    <source>
        <dbReference type="RuleBase" id="RU361183"/>
    </source>
</evidence>
<keyword evidence="3 4" id="KW-0862">Zinc</keyword>
<keyword evidence="3 4" id="KW-0482">Metalloprotease</keyword>
<sequence length="234" mass="26561">MKFFVLTVALAVAVYAEDVSGKHLFLIKVTLFSLDTKVLETLPVLDAERNVISQQQYRWPNARVPYVIDGSLANGRNAIQNAFNHYAQYTCVRFVPRTNERDYIRVFSGRTGNQQPVSLGQGCLDVGTIVHELGHALGFYHEQSRSDRDDYLIIYIQNVQSGMEHNFNKLSPSQNILYTTFDYNSIMIYANDAFSKNGQPTMVARNGQRLTNAYAKSGMTNSDVYRVKKMYNCA</sequence>
<keyword evidence="3 4" id="KW-0479">Metal-binding</keyword>
<dbReference type="GO" id="GO:0004222">
    <property type="term" value="F:metalloendopeptidase activity"/>
    <property type="evidence" value="ECO:0007669"/>
    <property type="project" value="UniProtKB-UniRule"/>
</dbReference>
<feature type="binding site" evidence="3">
    <location>
        <position position="135"/>
    </location>
    <ligand>
        <name>Zn(2+)</name>
        <dbReference type="ChEBI" id="CHEBI:29105"/>
        <note>catalytic</note>
    </ligand>
</feature>
<dbReference type="PANTHER" id="PTHR10127">
    <property type="entry name" value="DISCOIDIN, CUB, EGF, LAMININ , AND ZINC METALLOPROTEASE DOMAIN CONTAINING"/>
    <property type="match status" value="1"/>
</dbReference>
<dbReference type="Pfam" id="PF01400">
    <property type="entry name" value="Astacin"/>
    <property type="match status" value="1"/>
</dbReference>
<dbReference type="InterPro" id="IPR006026">
    <property type="entry name" value="Peptidase_Metallo"/>
</dbReference>
<evidence type="ECO:0000256" key="3">
    <source>
        <dbReference type="PROSITE-ProRule" id="PRU01211"/>
    </source>
</evidence>
<name>A0AAV6UPJ6_9ARAC</name>
<dbReference type="EMBL" id="JAFNEN010000334">
    <property type="protein sequence ID" value="KAG8185516.1"/>
    <property type="molecule type" value="Genomic_DNA"/>
</dbReference>
<dbReference type="SMART" id="SM00235">
    <property type="entry name" value="ZnMc"/>
    <property type="match status" value="1"/>
</dbReference>
<keyword evidence="3 4" id="KW-0645">Protease</keyword>
<reference evidence="6 7" key="1">
    <citation type="journal article" date="2022" name="Nat. Ecol. Evol.">
        <title>A masculinizing supergene underlies an exaggerated male reproductive morph in a spider.</title>
        <authorList>
            <person name="Hendrickx F."/>
            <person name="De Corte Z."/>
            <person name="Sonet G."/>
            <person name="Van Belleghem S.M."/>
            <person name="Kostlbacher S."/>
            <person name="Vangestel C."/>
        </authorList>
    </citation>
    <scope>NUCLEOTIDE SEQUENCE [LARGE SCALE GENOMIC DNA]</scope>
    <source>
        <strain evidence="6">W744_W776</strain>
    </source>
</reference>
<feature type="signal peptide" evidence="4">
    <location>
        <begin position="1"/>
        <end position="16"/>
    </location>
</feature>
<evidence type="ECO:0000256" key="2">
    <source>
        <dbReference type="ARBA" id="ARBA00025529"/>
    </source>
</evidence>
<evidence type="ECO:0000313" key="7">
    <source>
        <dbReference type="Proteomes" id="UP000827092"/>
    </source>
</evidence>
<feature type="active site" evidence="3">
    <location>
        <position position="132"/>
    </location>
</feature>
<dbReference type="PANTHER" id="PTHR10127:SF883">
    <property type="entry name" value="ZINC METALLOPROTEINASE NAS-8"/>
    <property type="match status" value="1"/>
</dbReference>
<accession>A0AAV6UPJ6</accession>
<feature type="binding site" evidence="3">
    <location>
        <position position="141"/>
    </location>
    <ligand>
        <name>Zn(2+)</name>
        <dbReference type="ChEBI" id="CHEBI:29105"/>
        <note>catalytic</note>
    </ligand>
</feature>
<comment type="function">
    <text evidence="2">Zinc metalloprotease. Provoques deadhesion of endothelial cells from cell cultures, and also degradation of fibronectin, fibrinogen and gelatin in vitro. Its role in the venom is not fully understood but it might act as a spreading factor that facilitates diffusion of other venom toxins. Alternatively, it might be involved in the proteolytic processing of other venom toxins or it might play a role in extra-oral digestion of prey.</text>
</comment>
<feature type="chain" id="PRO_5043085352" description="Metalloendopeptidase" evidence="4">
    <location>
        <begin position="17"/>
        <end position="234"/>
    </location>
</feature>
<keyword evidence="7" id="KW-1185">Reference proteome</keyword>
<evidence type="ECO:0000313" key="6">
    <source>
        <dbReference type="EMBL" id="KAG8185516.1"/>
    </source>
</evidence>
<feature type="binding site" evidence="3">
    <location>
        <position position="131"/>
    </location>
    <ligand>
        <name>Zn(2+)</name>
        <dbReference type="ChEBI" id="CHEBI:29105"/>
        <note>catalytic</note>
    </ligand>
</feature>
<dbReference type="GO" id="GO:0008270">
    <property type="term" value="F:zinc ion binding"/>
    <property type="evidence" value="ECO:0007669"/>
    <property type="project" value="UniProtKB-UniRule"/>
</dbReference>
<dbReference type="AlphaFoldDB" id="A0AAV6UPJ6"/>
<comment type="cofactor">
    <cofactor evidence="3 4">
        <name>Zn(2+)</name>
        <dbReference type="ChEBI" id="CHEBI:29105"/>
    </cofactor>
    <text evidence="3 4">Binds 1 zinc ion per subunit.</text>
</comment>
<dbReference type="GO" id="GO:0006508">
    <property type="term" value="P:proteolysis"/>
    <property type="evidence" value="ECO:0007669"/>
    <property type="project" value="UniProtKB-KW"/>
</dbReference>
<evidence type="ECO:0000259" key="5">
    <source>
        <dbReference type="PROSITE" id="PS51864"/>
    </source>
</evidence>
<dbReference type="Gene3D" id="3.40.390.10">
    <property type="entry name" value="Collagenase (Catalytic Domain)"/>
    <property type="match status" value="1"/>
</dbReference>
<organism evidence="6 7">
    <name type="scientific">Oedothorax gibbosus</name>
    <dbReference type="NCBI Taxonomy" id="931172"/>
    <lineage>
        <taxon>Eukaryota</taxon>
        <taxon>Metazoa</taxon>
        <taxon>Ecdysozoa</taxon>
        <taxon>Arthropoda</taxon>
        <taxon>Chelicerata</taxon>
        <taxon>Arachnida</taxon>
        <taxon>Araneae</taxon>
        <taxon>Araneomorphae</taxon>
        <taxon>Entelegynae</taxon>
        <taxon>Araneoidea</taxon>
        <taxon>Linyphiidae</taxon>
        <taxon>Erigoninae</taxon>
        <taxon>Oedothorax</taxon>
    </lineage>
</organism>
<dbReference type="InterPro" id="IPR024079">
    <property type="entry name" value="MetalloPept_cat_dom_sf"/>
</dbReference>
<proteinExistence type="predicted"/>
<gene>
    <name evidence="6" type="ORF">JTE90_019770</name>
</gene>
<keyword evidence="4" id="KW-0732">Signal</keyword>
<evidence type="ECO:0000256" key="1">
    <source>
        <dbReference type="ARBA" id="ARBA00011245"/>
    </source>
</evidence>
<comment type="subunit">
    <text evidence="1">Monomer.</text>
</comment>
<comment type="caution">
    <text evidence="3">Lacks conserved residue(s) required for the propagation of feature annotation.</text>
</comment>
<feature type="domain" description="Peptidase M12A" evidence="5">
    <location>
        <begin position="50"/>
        <end position="234"/>
    </location>
</feature>